<name>A0AAD2JGI5_9STRA</name>
<dbReference type="EMBL" id="CAKOGP040001747">
    <property type="protein sequence ID" value="CAJ1948319.1"/>
    <property type="molecule type" value="Genomic_DNA"/>
</dbReference>
<evidence type="ECO:0000256" key="1">
    <source>
        <dbReference type="SAM" id="MobiDB-lite"/>
    </source>
</evidence>
<feature type="compositionally biased region" description="Acidic residues" evidence="1">
    <location>
        <begin position="325"/>
        <end position="334"/>
    </location>
</feature>
<feature type="region of interest" description="Disordered" evidence="1">
    <location>
        <begin position="307"/>
        <end position="334"/>
    </location>
</feature>
<accession>A0AAD2JGI5</accession>
<comment type="caution">
    <text evidence="2">The sequence shown here is derived from an EMBL/GenBank/DDBJ whole genome shotgun (WGS) entry which is preliminary data.</text>
</comment>
<organism evidence="2 3">
    <name type="scientific">Cylindrotheca closterium</name>
    <dbReference type="NCBI Taxonomy" id="2856"/>
    <lineage>
        <taxon>Eukaryota</taxon>
        <taxon>Sar</taxon>
        <taxon>Stramenopiles</taxon>
        <taxon>Ochrophyta</taxon>
        <taxon>Bacillariophyta</taxon>
        <taxon>Bacillariophyceae</taxon>
        <taxon>Bacillariophycidae</taxon>
        <taxon>Bacillariales</taxon>
        <taxon>Bacillariaceae</taxon>
        <taxon>Cylindrotheca</taxon>
    </lineage>
</organism>
<dbReference type="Proteomes" id="UP001295423">
    <property type="component" value="Unassembled WGS sequence"/>
</dbReference>
<evidence type="ECO:0000313" key="2">
    <source>
        <dbReference type="EMBL" id="CAJ1948319.1"/>
    </source>
</evidence>
<gene>
    <name evidence="2" type="ORF">CYCCA115_LOCUS11557</name>
</gene>
<protein>
    <submittedName>
        <fullName evidence="2">Uncharacterized protein</fullName>
    </submittedName>
</protein>
<dbReference type="Gene3D" id="3.40.50.880">
    <property type="match status" value="1"/>
</dbReference>
<evidence type="ECO:0000313" key="3">
    <source>
        <dbReference type="Proteomes" id="UP001295423"/>
    </source>
</evidence>
<reference evidence="2" key="1">
    <citation type="submission" date="2023-08" db="EMBL/GenBank/DDBJ databases">
        <authorList>
            <person name="Audoor S."/>
            <person name="Bilcke G."/>
        </authorList>
    </citation>
    <scope>NUCLEOTIDE SEQUENCE</scope>
</reference>
<keyword evidence="3" id="KW-1185">Reference proteome</keyword>
<dbReference type="AlphaFoldDB" id="A0AAD2JGI5"/>
<proteinExistence type="predicted"/>
<dbReference type="InterPro" id="IPR029062">
    <property type="entry name" value="Class_I_gatase-like"/>
</dbReference>
<sequence>MPSMALLALISSAYCRFALILIVINVGKTESLSKNAPTAAKLPSISNSRFVCLIQDYDKVQGPYFHALLDQMMEKECRFEHRRLALCTTRKHASWCQKERVSQLEQDFGLDGCQLFVLDDYNPMTLKQEMEDFDPTIFWLVDDNAFRIRYFLRTSGLDGMLYKKCGSSNGNNCLYVGENSGALCTGCSLAGAHVLQQDPKEAPEPQFFGLGLLGSERSVSICVCEDSKGEGQDDTKNTEESDSNVSDKLIALEQDHVYVWSQPKDESATSFVFLPSQRGSIANLDSPLSLPPLVVEENNLGGVQCTGEPAIDPSRMMEQVGDSEWINEAEDARQ</sequence>